<evidence type="ECO:0000313" key="2">
    <source>
        <dbReference type="EMBL" id="MET4583702.1"/>
    </source>
</evidence>
<keyword evidence="1" id="KW-0812">Transmembrane</keyword>
<dbReference type="Proteomes" id="UP001549257">
    <property type="component" value="Unassembled WGS sequence"/>
</dbReference>
<feature type="transmembrane region" description="Helical" evidence="1">
    <location>
        <begin position="47"/>
        <end position="69"/>
    </location>
</feature>
<dbReference type="EMBL" id="JBEPSJ010000004">
    <property type="protein sequence ID" value="MET4583702.1"/>
    <property type="molecule type" value="Genomic_DNA"/>
</dbReference>
<organism evidence="2 3">
    <name type="scientific">Conyzicola nivalis</name>
    <dbReference type="NCBI Taxonomy" id="1477021"/>
    <lineage>
        <taxon>Bacteria</taxon>
        <taxon>Bacillati</taxon>
        <taxon>Actinomycetota</taxon>
        <taxon>Actinomycetes</taxon>
        <taxon>Micrococcales</taxon>
        <taxon>Microbacteriaceae</taxon>
        <taxon>Conyzicola</taxon>
    </lineage>
</organism>
<feature type="transmembrane region" description="Helical" evidence="1">
    <location>
        <begin position="21"/>
        <end position="41"/>
    </location>
</feature>
<comment type="caution">
    <text evidence="2">The sequence shown here is derived from an EMBL/GenBank/DDBJ whole genome shotgun (WGS) entry which is preliminary data.</text>
</comment>
<dbReference type="RefSeq" id="WP_354025868.1">
    <property type="nucleotide sequence ID" value="NZ_JBEPSJ010000004.1"/>
</dbReference>
<feature type="transmembrane region" description="Helical" evidence="1">
    <location>
        <begin position="179"/>
        <end position="200"/>
    </location>
</feature>
<evidence type="ECO:0000256" key="1">
    <source>
        <dbReference type="SAM" id="Phobius"/>
    </source>
</evidence>
<keyword evidence="1" id="KW-0472">Membrane</keyword>
<keyword evidence="3" id="KW-1185">Reference proteome</keyword>
<keyword evidence="1" id="KW-1133">Transmembrane helix</keyword>
<name>A0ABV2QRT1_9MICO</name>
<gene>
    <name evidence="2" type="ORF">ABIE21_003228</name>
</gene>
<accession>A0ABV2QRT1</accession>
<evidence type="ECO:0000313" key="3">
    <source>
        <dbReference type="Proteomes" id="UP001549257"/>
    </source>
</evidence>
<sequence>MRGSAPVGGERIRPLRRLLHQGLAAALAFLVPSFGVLYFLTVPNGPWPVVVAVQLVASLLLLLACWTYFRVAIWVSPERITERGFFGSLTSVPAEEIGAVVLAHTFHGGGADTVPQLFVCDEHGNQLVRMRGQFWSLEAMTAVADGLGIEPTDLGEPLSNRELLEQYPGLLYWFERRPYLAVVAFAGSVLVGGSLVYLGLASMGLT</sequence>
<protein>
    <submittedName>
        <fullName evidence="2">Uncharacterized protein</fullName>
    </submittedName>
</protein>
<proteinExistence type="predicted"/>
<reference evidence="2 3" key="1">
    <citation type="submission" date="2024-06" db="EMBL/GenBank/DDBJ databases">
        <title>Sorghum-associated microbial communities from plants grown in Nebraska, USA.</title>
        <authorList>
            <person name="Schachtman D."/>
        </authorList>
    </citation>
    <scope>NUCLEOTIDE SEQUENCE [LARGE SCALE GENOMIC DNA]</scope>
    <source>
        <strain evidence="2 3">2857</strain>
    </source>
</reference>